<dbReference type="PRINTS" id="PR00371">
    <property type="entry name" value="FPNCR"/>
</dbReference>
<dbReference type="eggNOG" id="COG0369">
    <property type="taxonomic scope" value="Bacteria"/>
</dbReference>
<evidence type="ECO:0000256" key="5">
    <source>
        <dbReference type="ARBA" id="ARBA00022643"/>
    </source>
</evidence>
<dbReference type="GO" id="GO:0050660">
    <property type="term" value="F:flavin adenine dinucleotide binding"/>
    <property type="evidence" value="ECO:0007669"/>
    <property type="project" value="TreeGrafter"/>
</dbReference>
<dbReference type="GO" id="GO:0005829">
    <property type="term" value="C:cytosol"/>
    <property type="evidence" value="ECO:0007669"/>
    <property type="project" value="TreeGrafter"/>
</dbReference>
<keyword evidence="5" id="KW-0288">FMN</keyword>
<dbReference type="PROSITE" id="PS51384">
    <property type="entry name" value="FAD_FR"/>
    <property type="match status" value="1"/>
</dbReference>
<dbReference type="InterPro" id="IPR001433">
    <property type="entry name" value="OxRdtase_FAD/NAD-bd"/>
</dbReference>
<evidence type="ECO:0000256" key="9">
    <source>
        <dbReference type="ARBA" id="ARBA00023192"/>
    </source>
</evidence>
<dbReference type="Proteomes" id="UP000031552">
    <property type="component" value="Unassembled WGS sequence"/>
</dbReference>
<dbReference type="AlphaFoldDB" id="A0A090E297"/>
<dbReference type="InterPro" id="IPR039261">
    <property type="entry name" value="FNR_nucleotide-bd"/>
</dbReference>
<evidence type="ECO:0000313" key="13">
    <source>
        <dbReference type="Proteomes" id="UP000031552"/>
    </source>
</evidence>
<keyword evidence="4" id="KW-0285">Flavoprotein</keyword>
<dbReference type="CDD" id="cd06199">
    <property type="entry name" value="SiR"/>
    <property type="match status" value="1"/>
</dbReference>
<dbReference type="RefSeq" id="WP_041018315.1">
    <property type="nucleotide sequence ID" value="NZ_CCEJ010000009.1"/>
</dbReference>
<evidence type="ECO:0000259" key="11">
    <source>
        <dbReference type="PROSITE" id="PS51384"/>
    </source>
</evidence>
<evidence type="ECO:0000256" key="7">
    <source>
        <dbReference type="ARBA" id="ARBA00022857"/>
    </source>
</evidence>
<dbReference type="InterPro" id="IPR001709">
    <property type="entry name" value="Flavoprot_Pyr_Nucl_cyt_Rdtase"/>
</dbReference>
<dbReference type="Gene3D" id="2.40.30.10">
    <property type="entry name" value="Translation factors"/>
    <property type="match status" value="1"/>
</dbReference>
<dbReference type="InterPro" id="IPR023173">
    <property type="entry name" value="NADPH_Cyt_P450_Rdtase_alpha"/>
</dbReference>
<dbReference type="GO" id="GO:0010181">
    <property type="term" value="F:FMN binding"/>
    <property type="evidence" value="ECO:0007669"/>
    <property type="project" value="TreeGrafter"/>
</dbReference>
<dbReference type="FunFam" id="3.40.50.80:FF:000001">
    <property type="entry name" value="NADPH--cytochrome P450 reductase 1"/>
    <property type="match status" value="1"/>
</dbReference>
<dbReference type="SUPFAM" id="SSF63380">
    <property type="entry name" value="Riboflavin synthase domain-like"/>
    <property type="match status" value="1"/>
</dbReference>
<dbReference type="OrthoDB" id="9789468at2"/>
<dbReference type="STRING" id="1437425.CSEC_1977"/>
<organism evidence="12 13">
    <name type="scientific">Candidatus Criblamydia sequanensis CRIB-18</name>
    <dbReference type="NCBI Taxonomy" id="1437425"/>
    <lineage>
        <taxon>Bacteria</taxon>
        <taxon>Pseudomonadati</taxon>
        <taxon>Chlamydiota</taxon>
        <taxon>Chlamydiia</taxon>
        <taxon>Parachlamydiales</taxon>
        <taxon>Candidatus Criblamydiaceae</taxon>
        <taxon>Candidatus Criblamydia</taxon>
    </lineage>
</organism>
<dbReference type="Pfam" id="PF00175">
    <property type="entry name" value="NAD_binding_1"/>
    <property type="match status" value="1"/>
</dbReference>
<accession>A0A090E297</accession>
<evidence type="ECO:0000256" key="6">
    <source>
        <dbReference type="ARBA" id="ARBA00022827"/>
    </source>
</evidence>
<evidence type="ECO:0000256" key="1">
    <source>
        <dbReference type="ARBA" id="ARBA00001917"/>
    </source>
</evidence>
<comment type="cofactor">
    <cofactor evidence="1">
        <name>FMN</name>
        <dbReference type="ChEBI" id="CHEBI:58210"/>
    </cofactor>
</comment>
<name>A0A090E297_9BACT</name>
<reference evidence="12" key="2">
    <citation type="submission" date="2014-09" db="EMBL/GenBank/DDBJ databases">
        <title>Criblamydia sequanensis harbors a mega-plasmid encoding arsenite resistance.</title>
        <authorList>
            <person name="Bertelli C."/>
            <person name="Goesmann A."/>
            <person name="Greub G."/>
        </authorList>
    </citation>
    <scope>NUCLEOTIDE SEQUENCE [LARGE SCALE GENOMIC DNA]</scope>
    <source>
        <strain evidence="12">CRIB-18</strain>
    </source>
</reference>
<dbReference type="PANTHER" id="PTHR19384:SF128">
    <property type="entry name" value="NADPH OXIDOREDUCTASE A"/>
    <property type="match status" value="1"/>
</dbReference>
<comment type="cofactor">
    <cofactor evidence="2">
        <name>FAD</name>
        <dbReference type="ChEBI" id="CHEBI:57692"/>
    </cofactor>
</comment>
<keyword evidence="13" id="KW-1185">Reference proteome</keyword>
<comment type="caution">
    <text evidence="12">The sequence shown here is derived from an EMBL/GenBank/DDBJ whole genome shotgun (WGS) entry which is preliminary data.</text>
</comment>
<dbReference type="PANTHER" id="PTHR19384">
    <property type="entry name" value="NITRIC OXIDE SYNTHASE-RELATED"/>
    <property type="match status" value="1"/>
</dbReference>
<evidence type="ECO:0000256" key="3">
    <source>
        <dbReference type="ARBA" id="ARBA00012604"/>
    </source>
</evidence>
<keyword evidence="6" id="KW-0274">FAD</keyword>
<dbReference type="SUPFAM" id="SSF52343">
    <property type="entry name" value="Ferredoxin reductase-like, C-terminal NADP-linked domain"/>
    <property type="match status" value="1"/>
</dbReference>
<dbReference type="GO" id="GO:0019344">
    <property type="term" value="P:cysteine biosynthetic process"/>
    <property type="evidence" value="ECO:0007669"/>
    <property type="project" value="UniProtKB-KW"/>
</dbReference>
<dbReference type="Gene3D" id="1.20.990.10">
    <property type="entry name" value="NADPH-cytochrome p450 Reductase, Chain A, domain 3"/>
    <property type="match status" value="1"/>
</dbReference>
<dbReference type="EMBL" id="CCEJ010000009">
    <property type="protein sequence ID" value="CDR34784.1"/>
    <property type="molecule type" value="Genomic_DNA"/>
</dbReference>
<dbReference type="InterPro" id="IPR017938">
    <property type="entry name" value="Riboflavin_synthase-like_b-brl"/>
</dbReference>
<dbReference type="InterPro" id="IPR003097">
    <property type="entry name" value="CysJ-like_FAD-binding"/>
</dbReference>
<comment type="catalytic activity">
    <reaction evidence="10">
        <text>hydrogen sulfide + 3 NADP(+) + 3 H2O = sulfite + 3 NADPH + 4 H(+)</text>
        <dbReference type="Rhea" id="RHEA:13801"/>
        <dbReference type="ChEBI" id="CHEBI:15377"/>
        <dbReference type="ChEBI" id="CHEBI:15378"/>
        <dbReference type="ChEBI" id="CHEBI:17359"/>
        <dbReference type="ChEBI" id="CHEBI:29919"/>
        <dbReference type="ChEBI" id="CHEBI:57783"/>
        <dbReference type="ChEBI" id="CHEBI:58349"/>
        <dbReference type="EC" id="1.8.1.2"/>
    </reaction>
</comment>
<dbReference type="Pfam" id="PF00667">
    <property type="entry name" value="FAD_binding_1"/>
    <property type="match status" value="1"/>
</dbReference>
<dbReference type="InterPro" id="IPR017927">
    <property type="entry name" value="FAD-bd_FR_type"/>
</dbReference>
<evidence type="ECO:0000313" key="12">
    <source>
        <dbReference type="EMBL" id="CDR34784.1"/>
    </source>
</evidence>
<sequence length="387" mass="44620">MNEFPGKSRLNPFYASIKERRALTQEGAQKLTQHIVLDISGSEINYSVGDSIGVLPTNQEEVVDALLAYAKLEGKEEVIHKKTSECLTLRKYLTHHANITDLTKGLVKEVHEKLEESPKKERLGQLLHEKAHDELKLFLETYQILDFFEEFLEGSKSYLTSDALISFLKPLLPRFYSIASSSLVHPKEIHLTVVLLNYEVRGKQKKGVCTSFLCESTLINTKMVPIFIQPSNGFTLPQDQNAPLIMIGPGTGVAPFRAFLEERKATDARGKNWLIFGERNRKNSFFYEDFFLPLQNEGFLELDLAFSRDQPEKIYVQHRMKEKGKELYKWLQDGAFFYVCGDAKRMARDVDETLHEIIREEGNLTPEESKAYVKELKKQKRYLRDVY</sequence>
<proteinExistence type="predicted"/>
<dbReference type="GO" id="GO:0004783">
    <property type="term" value="F:sulfite reductase (NADPH) activity"/>
    <property type="evidence" value="ECO:0007669"/>
    <property type="project" value="UniProtKB-EC"/>
</dbReference>
<evidence type="ECO:0000256" key="10">
    <source>
        <dbReference type="ARBA" id="ARBA00052219"/>
    </source>
</evidence>
<dbReference type="EC" id="1.8.1.2" evidence="3"/>
<reference evidence="12" key="1">
    <citation type="submission" date="2013-12" db="EMBL/GenBank/DDBJ databases">
        <authorList>
            <person name="Linke B."/>
        </authorList>
    </citation>
    <scope>NUCLEOTIDE SEQUENCE [LARGE SCALE GENOMIC DNA]</scope>
    <source>
        <strain evidence="12">CRIB-18</strain>
    </source>
</reference>
<evidence type="ECO:0000256" key="2">
    <source>
        <dbReference type="ARBA" id="ARBA00001974"/>
    </source>
</evidence>
<protein>
    <recommendedName>
        <fullName evidence="3">assimilatory sulfite reductase (NADPH)</fullName>
        <ecNumber evidence="3">1.8.1.2</ecNumber>
    </recommendedName>
</protein>
<keyword evidence="9" id="KW-0028">Amino-acid biosynthesis</keyword>
<keyword evidence="9" id="KW-0198">Cysteine biosynthesis</keyword>
<feature type="domain" description="FAD-binding FR-type" evidence="11">
    <location>
        <begin position="10"/>
        <end position="237"/>
    </location>
</feature>
<evidence type="ECO:0000256" key="4">
    <source>
        <dbReference type="ARBA" id="ARBA00022630"/>
    </source>
</evidence>
<keyword evidence="8 12" id="KW-0560">Oxidoreductase</keyword>
<gene>
    <name evidence="12" type="primary">cysJ</name>
    <name evidence="12" type="ORF">CSEC_1977</name>
</gene>
<dbReference type="Gene3D" id="3.40.50.80">
    <property type="entry name" value="Nucleotide-binding domain of ferredoxin-NADP reductase (FNR) module"/>
    <property type="match status" value="1"/>
</dbReference>
<keyword evidence="7" id="KW-0521">NADP</keyword>
<evidence type="ECO:0000256" key="8">
    <source>
        <dbReference type="ARBA" id="ARBA00023002"/>
    </source>
</evidence>